<feature type="region of interest" description="Disordered" evidence="2">
    <location>
        <begin position="1"/>
        <end position="26"/>
    </location>
</feature>
<dbReference type="Proteomes" id="UP000095728">
    <property type="component" value="Unassembled WGS sequence"/>
</dbReference>
<feature type="compositionally biased region" description="Low complexity" evidence="2">
    <location>
        <begin position="166"/>
        <end position="183"/>
    </location>
</feature>
<dbReference type="STRING" id="56408.A0A1E5RNE9"/>
<evidence type="ECO:0000256" key="2">
    <source>
        <dbReference type="SAM" id="MobiDB-lite"/>
    </source>
</evidence>
<feature type="compositionally biased region" description="Polar residues" evidence="2">
    <location>
        <begin position="117"/>
        <end position="137"/>
    </location>
</feature>
<dbReference type="InParanoid" id="A0A1E5RNE9"/>
<name>A0A1E5RNE9_9ASCO</name>
<feature type="coiled-coil region" evidence="1">
    <location>
        <begin position="310"/>
        <end position="337"/>
    </location>
</feature>
<sequence>MEVDMPEDSNGEKSLKSTRRNSENFKKRLSQIELEINEMNDLLTENIDMTQKMMIDQEDSGATEDAGDMSSGPTITNEEKEKEPVAIDGKKEEKETKAYNDAIEHSVEAERPPTKQADGSSWSDVSTTLPAASSPSNGDLEDSALMKEILDTPFNFSHLKSADAVTSPHSATSSSYSHSSDASKNGVKSKIQSIEAINSECSSPKSSSNHQESGESVPTISNYKRDNLNAFTTDNASNSLSAPRILSNSVKSPFRVISVSKVSGHSSTSFEKSNDQDTNTAAQPATQREAFIGQSGSQKAESTKHKKMTVSSLQLVYEHLDNKIQKVEKEIDYLQNIMVTGGLNLADSKKLKEGIQILENYLDSKVKLRYEIGVKLSRKLRHRIELGKNEEVFFSGKI</sequence>
<feature type="compositionally biased region" description="Basic and acidic residues" evidence="2">
    <location>
        <begin position="77"/>
        <end position="113"/>
    </location>
</feature>
<keyword evidence="4" id="KW-1185">Reference proteome</keyword>
<evidence type="ECO:0000313" key="3">
    <source>
        <dbReference type="EMBL" id="OEJ88401.1"/>
    </source>
</evidence>
<accession>A0A1E5RNE9</accession>
<comment type="caution">
    <text evidence="3">The sequence shown here is derived from an EMBL/GenBank/DDBJ whole genome shotgun (WGS) entry which is preliminary data.</text>
</comment>
<evidence type="ECO:0000256" key="1">
    <source>
        <dbReference type="SAM" id="Coils"/>
    </source>
</evidence>
<evidence type="ECO:0000313" key="4">
    <source>
        <dbReference type="Proteomes" id="UP000095728"/>
    </source>
</evidence>
<feature type="region of interest" description="Disordered" evidence="2">
    <location>
        <begin position="265"/>
        <end position="305"/>
    </location>
</feature>
<dbReference type="OrthoDB" id="3973268at2759"/>
<feature type="compositionally biased region" description="Low complexity" evidence="2">
    <location>
        <begin position="199"/>
        <end position="208"/>
    </location>
</feature>
<feature type="region of interest" description="Disordered" evidence="2">
    <location>
        <begin position="51"/>
        <end position="144"/>
    </location>
</feature>
<dbReference type="EMBL" id="LPNM01000005">
    <property type="protein sequence ID" value="OEJ88401.1"/>
    <property type="molecule type" value="Genomic_DNA"/>
</dbReference>
<feature type="compositionally biased region" description="Polar residues" evidence="2">
    <location>
        <begin position="276"/>
        <end position="286"/>
    </location>
</feature>
<feature type="compositionally biased region" description="Acidic residues" evidence="2">
    <location>
        <begin position="56"/>
        <end position="67"/>
    </location>
</feature>
<feature type="region of interest" description="Disordered" evidence="2">
    <location>
        <begin position="166"/>
        <end position="221"/>
    </location>
</feature>
<reference evidence="4" key="1">
    <citation type="journal article" date="2016" name="Genome Announc.">
        <title>Genome sequences of three species of Hanseniaspora isolated from spontaneous wine fermentations.</title>
        <authorList>
            <person name="Sternes P.R."/>
            <person name="Lee D."/>
            <person name="Kutyna D.R."/>
            <person name="Borneman A.R."/>
        </authorList>
    </citation>
    <scope>NUCLEOTIDE SEQUENCE [LARGE SCALE GENOMIC DNA]</scope>
    <source>
        <strain evidence="4">AWRI3579</strain>
    </source>
</reference>
<feature type="compositionally biased region" description="Polar residues" evidence="2">
    <location>
        <begin position="209"/>
        <end position="221"/>
    </location>
</feature>
<dbReference type="AlphaFoldDB" id="A0A1E5RNE9"/>
<protein>
    <submittedName>
        <fullName evidence="3">Bud neck protein 5</fullName>
    </submittedName>
</protein>
<proteinExistence type="predicted"/>
<keyword evidence="1" id="KW-0175">Coiled coil</keyword>
<feature type="compositionally biased region" description="Basic and acidic residues" evidence="2">
    <location>
        <begin position="10"/>
        <end position="26"/>
    </location>
</feature>
<organism evidence="3 4">
    <name type="scientific">Hanseniaspora osmophila</name>
    <dbReference type="NCBI Taxonomy" id="56408"/>
    <lineage>
        <taxon>Eukaryota</taxon>
        <taxon>Fungi</taxon>
        <taxon>Dikarya</taxon>
        <taxon>Ascomycota</taxon>
        <taxon>Saccharomycotina</taxon>
        <taxon>Saccharomycetes</taxon>
        <taxon>Saccharomycodales</taxon>
        <taxon>Saccharomycodaceae</taxon>
        <taxon>Hanseniaspora</taxon>
    </lineage>
</organism>
<gene>
    <name evidence="3" type="ORF">AWRI3579_g665</name>
</gene>
<dbReference type="FunCoup" id="A0A1E5RNE9">
    <property type="interactions" value="44"/>
</dbReference>